<feature type="domain" description="TadE-like" evidence="2">
    <location>
        <begin position="15"/>
        <end position="56"/>
    </location>
</feature>
<keyword evidence="1" id="KW-0472">Membrane</keyword>
<dbReference type="AlphaFoldDB" id="A0A9X1QK20"/>
<proteinExistence type="predicted"/>
<dbReference type="Proteomes" id="UP001139410">
    <property type="component" value="Unassembled WGS sequence"/>
</dbReference>
<keyword evidence="4" id="KW-1185">Reference proteome</keyword>
<evidence type="ECO:0000313" key="4">
    <source>
        <dbReference type="Proteomes" id="UP001139410"/>
    </source>
</evidence>
<comment type="caution">
    <text evidence="3">The sequence shown here is derived from an EMBL/GenBank/DDBJ whole genome shotgun (WGS) entry which is preliminary data.</text>
</comment>
<dbReference type="RefSeq" id="WP_235067312.1">
    <property type="nucleotide sequence ID" value="NZ_JAKFGM010000002.1"/>
</dbReference>
<sequence length="202" mass="21346">MTLMLHHLLGDRRAASAAEFALVLPLLILLLFGIIDTGRFFWQLNETEKATQMGARMAIVTTPVSPDLVEASYVAGTVKSGDLIPSSALGTIECNSGGCLCKVDPCPFSNSTVDTTAFNTIVTRMSQMNPLISPSKVVISYSGSGFGYAGAADETMDVQPLVTVTVRDMRFKPIALLGFAGWNLPAASATLTAEDSSGTFSN</sequence>
<evidence type="ECO:0000259" key="2">
    <source>
        <dbReference type="Pfam" id="PF07811"/>
    </source>
</evidence>
<feature type="transmembrane region" description="Helical" evidence="1">
    <location>
        <begin position="20"/>
        <end position="42"/>
    </location>
</feature>
<dbReference type="EMBL" id="JAKFGM010000002">
    <property type="protein sequence ID" value="MCF2514815.1"/>
    <property type="molecule type" value="Genomic_DNA"/>
</dbReference>
<dbReference type="Pfam" id="PF07811">
    <property type="entry name" value="TadE"/>
    <property type="match status" value="1"/>
</dbReference>
<organism evidence="3 4">
    <name type="scientific">Sphingomonas cremea</name>
    <dbReference type="NCBI Taxonomy" id="2904799"/>
    <lineage>
        <taxon>Bacteria</taxon>
        <taxon>Pseudomonadati</taxon>
        <taxon>Pseudomonadota</taxon>
        <taxon>Alphaproteobacteria</taxon>
        <taxon>Sphingomonadales</taxon>
        <taxon>Sphingomonadaceae</taxon>
        <taxon>Sphingomonas</taxon>
    </lineage>
</organism>
<keyword evidence="1" id="KW-0812">Transmembrane</keyword>
<accession>A0A9X1QK20</accession>
<evidence type="ECO:0000313" key="3">
    <source>
        <dbReference type="EMBL" id="MCF2514815.1"/>
    </source>
</evidence>
<protein>
    <submittedName>
        <fullName evidence="3">Pilus assembly protein</fullName>
    </submittedName>
</protein>
<evidence type="ECO:0000256" key="1">
    <source>
        <dbReference type="SAM" id="Phobius"/>
    </source>
</evidence>
<gene>
    <name evidence="3" type="ORF">LVY65_07030</name>
</gene>
<reference evidence="3" key="1">
    <citation type="submission" date="2022-01" db="EMBL/GenBank/DDBJ databases">
        <authorList>
            <person name="Jo J.-H."/>
            <person name="Im W.-T."/>
        </authorList>
    </citation>
    <scope>NUCLEOTIDE SEQUENCE</scope>
    <source>
        <strain evidence="3">G124</strain>
    </source>
</reference>
<dbReference type="InterPro" id="IPR012495">
    <property type="entry name" value="TadE-like_dom"/>
</dbReference>
<name>A0A9X1QK20_9SPHN</name>
<keyword evidence="1" id="KW-1133">Transmembrane helix</keyword>